<evidence type="ECO:0000259" key="4">
    <source>
        <dbReference type="PROSITE" id="PS50097"/>
    </source>
</evidence>
<dbReference type="CDD" id="cd18186">
    <property type="entry name" value="BTB_POZ_ZBTB_KLHL-like"/>
    <property type="match status" value="1"/>
</dbReference>
<organism evidence="5 6">
    <name type="scientific">Anaeramoeba flamelloides</name>
    <dbReference type="NCBI Taxonomy" id="1746091"/>
    <lineage>
        <taxon>Eukaryota</taxon>
        <taxon>Metamonada</taxon>
        <taxon>Anaeramoebidae</taxon>
        <taxon>Anaeramoeba</taxon>
    </lineage>
</organism>
<feature type="repeat" description="RCC1" evidence="3">
    <location>
        <begin position="195"/>
        <end position="246"/>
    </location>
</feature>
<accession>A0AAV7YP00</accession>
<dbReference type="PANTHER" id="PTHR45982">
    <property type="entry name" value="REGULATOR OF CHROMOSOME CONDENSATION"/>
    <property type="match status" value="1"/>
</dbReference>
<dbReference type="InterPro" id="IPR051553">
    <property type="entry name" value="Ran_GTPase-activating"/>
</dbReference>
<name>A0AAV7YP00_9EUKA</name>
<evidence type="ECO:0000256" key="2">
    <source>
        <dbReference type="ARBA" id="ARBA00022737"/>
    </source>
</evidence>
<protein>
    <recommendedName>
        <fullName evidence="4">BTB domain-containing protein</fullName>
    </recommendedName>
</protein>
<proteinExistence type="predicted"/>
<dbReference type="InterPro" id="IPR000210">
    <property type="entry name" value="BTB/POZ_dom"/>
</dbReference>
<dbReference type="PANTHER" id="PTHR45982:SF1">
    <property type="entry name" value="REGULATOR OF CHROMOSOME CONDENSATION"/>
    <property type="match status" value="1"/>
</dbReference>
<dbReference type="InterPro" id="IPR058923">
    <property type="entry name" value="RCC1-like_dom"/>
</dbReference>
<keyword evidence="2" id="KW-0677">Repeat</keyword>
<feature type="repeat" description="RCC1" evidence="3">
    <location>
        <begin position="92"/>
        <end position="144"/>
    </location>
</feature>
<dbReference type="GO" id="GO:0005737">
    <property type="term" value="C:cytoplasm"/>
    <property type="evidence" value="ECO:0007669"/>
    <property type="project" value="TreeGrafter"/>
</dbReference>
<dbReference type="PROSITE" id="PS50097">
    <property type="entry name" value="BTB"/>
    <property type="match status" value="1"/>
</dbReference>
<keyword evidence="1" id="KW-0344">Guanine-nucleotide releasing factor</keyword>
<dbReference type="InterPro" id="IPR009091">
    <property type="entry name" value="RCC1/BLIP-II"/>
</dbReference>
<dbReference type="InterPro" id="IPR000408">
    <property type="entry name" value="Reg_chr_condens"/>
</dbReference>
<dbReference type="Pfam" id="PF25390">
    <property type="entry name" value="WD40_RLD"/>
    <property type="match status" value="1"/>
</dbReference>
<feature type="domain" description="BTB" evidence="4">
    <location>
        <begin position="447"/>
        <end position="528"/>
    </location>
</feature>
<dbReference type="SMART" id="SM00225">
    <property type="entry name" value="BTB"/>
    <property type="match status" value="1"/>
</dbReference>
<evidence type="ECO:0000256" key="3">
    <source>
        <dbReference type="PROSITE-ProRule" id="PRU00235"/>
    </source>
</evidence>
<dbReference type="AlphaFoldDB" id="A0AAV7YP00"/>
<comment type="caution">
    <text evidence="5">The sequence shown here is derived from an EMBL/GenBank/DDBJ whole genome shotgun (WGS) entry which is preliminary data.</text>
</comment>
<evidence type="ECO:0000313" key="5">
    <source>
        <dbReference type="EMBL" id="KAJ3430685.1"/>
    </source>
</evidence>
<gene>
    <name evidence="5" type="ORF">M0812_23701</name>
</gene>
<dbReference type="SUPFAM" id="SSF50985">
    <property type="entry name" value="RCC1/BLIP-II"/>
    <property type="match status" value="2"/>
</dbReference>
<reference evidence="5" key="1">
    <citation type="submission" date="2022-08" db="EMBL/GenBank/DDBJ databases">
        <title>Novel sulphate-reducing endosymbionts in the free-living metamonad Anaeramoeba.</title>
        <authorList>
            <person name="Jerlstrom-Hultqvist J."/>
            <person name="Cepicka I."/>
            <person name="Gallot-Lavallee L."/>
            <person name="Salas-Leiva D."/>
            <person name="Curtis B.A."/>
            <person name="Zahonova K."/>
            <person name="Pipaliya S."/>
            <person name="Dacks J."/>
            <person name="Roger A.J."/>
        </authorList>
    </citation>
    <scope>NUCLEOTIDE SEQUENCE</scope>
    <source>
        <strain evidence="5">Busselton2</strain>
    </source>
</reference>
<evidence type="ECO:0000256" key="1">
    <source>
        <dbReference type="ARBA" id="ARBA00022658"/>
    </source>
</evidence>
<dbReference type="Pfam" id="PF00651">
    <property type="entry name" value="BTB"/>
    <property type="match status" value="1"/>
</dbReference>
<dbReference type="Proteomes" id="UP001146793">
    <property type="component" value="Unassembled WGS sequence"/>
</dbReference>
<dbReference type="GO" id="GO:0005085">
    <property type="term" value="F:guanyl-nucleotide exchange factor activity"/>
    <property type="evidence" value="ECO:0007669"/>
    <property type="project" value="TreeGrafter"/>
</dbReference>
<evidence type="ECO:0000313" key="6">
    <source>
        <dbReference type="Proteomes" id="UP001146793"/>
    </source>
</evidence>
<sequence>MNKIYILGNNSKKSLGDKRLKKFKKPTELDFFGDNSINIIECAGTNVSDCFLSDEGIIYSIPNNSLEKFDLDEKIVSIKAGCNHFLALSSGGYVYGWGKNDYGQCQSTQIGINIRVPTLIEELKNKNITEIDSSGWNSFFFNKEEGKVWACGYNSNYECGGSKKVNKLPITLVHQNVQKIYTGKTEHSFIQNLNGDILAFGYNYYGQCGIGSTSNVEKPTKIKELCNLEIKDISPGIYHSIALTEGGDLYGVGSRERLSMEGKKGVFTKYENIPKDVKFSAIASGYEFSVALTQTYEIYVFGYWCLGRAAKPTKIKGSVDPNLDRIICNYNFGCWFTDSGSDEIQNDLNNLFETGIVSDEKIHGIPVHKIFLKTRLKKSFEEIKNIMENNYSKEDIQNFLKYIYSGSFFGKHQEIHSKIFKSFGFNSPKELNLLSDLKTLMKDDESKDFNILVEIDDEVEDDEDDEDDNFEEVPVHRFILAARSGLFREMFTNLENVGNSVKDFSGNTIETIELLVSYFYTSSFDVTADHDKELIKEELEYAVDYYKILTKNNLINLFEKCSIFHK</sequence>
<dbReference type="InterPro" id="IPR011333">
    <property type="entry name" value="SKP1/BTB/POZ_sf"/>
</dbReference>
<dbReference type="Gene3D" id="2.130.10.30">
    <property type="entry name" value="Regulator of chromosome condensation 1/beta-lactamase-inhibitor protein II"/>
    <property type="match status" value="2"/>
</dbReference>
<dbReference type="Gene3D" id="3.30.710.10">
    <property type="entry name" value="Potassium Channel Kv1.1, Chain A"/>
    <property type="match status" value="1"/>
</dbReference>
<dbReference type="PROSITE" id="PS50012">
    <property type="entry name" value="RCC1_3"/>
    <property type="match status" value="2"/>
</dbReference>
<dbReference type="SUPFAM" id="SSF54695">
    <property type="entry name" value="POZ domain"/>
    <property type="match status" value="1"/>
</dbReference>
<dbReference type="EMBL" id="JANTQA010000051">
    <property type="protein sequence ID" value="KAJ3430685.1"/>
    <property type="molecule type" value="Genomic_DNA"/>
</dbReference>